<proteinExistence type="predicted"/>
<evidence type="ECO:0000313" key="3">
    <source>
        <dbReference type="Proteomes" id="UP000789706"/>
    </source>
</evidence>
<dbReference type="AlphaFoldDB" id="A0A9N8WKD6"/>
<dbReference type="EMBL" id="CAJVPK010000279">
    <property type="protein sequence ID" value="CAG8487768.1"/>
    <property type="molecule type" value="Genomic_DNA"/>
</dbReference>
<keyword evidence="3" id="KW-1185">Reference proteome</keyword>
<gene>
    <name evidence="2" type="ORF">DEBURN_LOCUS4007</name>
</gene>
<feature type="transmembrane region" description="Helical" evidence="1">
    <location>
        <begin position="57"/>
        <end position="81"/>
    </location>
</feature>
<comment type="caution">
    <text evidence="2">The sequence shown here is derived from an EMBL/GenBank/DDBJ whole genome shotgun (WGS) entry which is preliminary data.</text>
</comment>
<sequence>MKDGLSQLFSTFLLDGQAHISNILKIIFNFSGVARSIILYTFEILSTIEFTQTQCTILVYFSVLANFFYRQALGGFLLWRLKQIEYSTWDRSISFVLYATRTILNIILLGYLRPNLSDPRKCDNGGKYGFLIIQLGFIGIDFIIDSFFTVRLIQILNDGNRNAATLNSIIGRKTPKRTLFTAVLYWNFLRLTIDFLYNGIYVLNTLKFNKVDVSILDETRAVSTSSRYSFRHRSIYSPPSTWIKEPSYRQQQTASFQLDKGKFVVVSMQRLTFFEWANMCDN</sequence>
<keyword evidence="1" id="KW-0812">Transmembrane</keyword>
<dbReference type="OrthoDB" id="2414603at2759"/>
<feature type="transmembrane region" description="Helical" evidence="1">
    <location>
        <begin position="26"/>
        <end position="45"/>
    </location>
</feature>
<keyword evidence="1" id="KW-1133">Transmembrane helix</keyword>
<evidence type="ECO:0000256" key="1">
    <source>
        <dbReference type="SAM" id="Phobius"/>
    </source>
</evidence>
<accession>A0A9N8WKD6</accession>
<keyword evidence="1" id="KW-0472">Membrane</keyword>
<feature type="transmembrane region" description="Helical" evidence="1">
    <location>
        <begin position="132"/>
        <end position="153"/>
    </location>
</feature>
<protein>
    <submittedName>
        <fullName evidence="2">10736_t:CDS:1</fullName>
    </submittedName>
</protein>
<evidence type="ECO:0000313" key="2">
    <source>
        <dbReference type="EMBL" id="CAG8487768.1"/>
    </source>
</evidence>
<organism evidence="2 3">
    <name type="scientific">Diversispora eburnea</name>
    <dbReference type="NCBI Taxonomy" id="1213867"/>
    <lineage>
        <taxon>Eukaryota</taxon>
        <taxon>Fungi</taxon>
        <taxon>Fungi incertae sedis</taxon>
        <taxon>Mucoromycota</taxon>
        <taxon>Glomeromycotina</taxon>
        <taxon>Glomeromycetes</taxon>
        <taxon>Diversisporales</taxon>
        <taxon>Diversisporaceae</taxon>
        <taxon>Diversispora</taxon>
    </lineage>
</organism>
<feature type="transmembrane region" description="Helical" evidence="1">
    <location>
        <begin position="93"/>
        <end position="112"/>
    </location>
</feature>
<reference evidence="2" key="1">
    <citation type="submission" date="2021-06" db="EMBL/GenBank/DDBJ databases">
        <authorList>
            <person name="Kallberg Y."/>
            <person name="Tangrot J."/>
            <person name="Rosling A."/>
        </authorList>
    </citation>
    <scope>NUCLEOTIDE SEQUENCE</scope>
    <source>
        <strain evidence="2">AZ414A</strain>
    </source>
</reference>
<name>A0A9N8WKD6_9GLOM</name>
<dbReference type="Proteomes" id="UP000789706">
    <property type="component" value="Unassembled WGS sequence"/>
</dbReference>